<dbReference type="InterPro" id="IPR003607">
    <property type="entry name" value="HD/PDEase_dom"/>
</dbReference>
<reference evidence="2 3" key="1">
    <citation type="submission" date="2018-09" db="EMBL/GenBank/DDBJ databases">
        <title>YIM 75507 draft genome.</title>
        <authorList>
            <person name="Tang S."/>
            <person name="Feng Y."/>
        </authorList>
    </citation>
    <scope>NUCLEOTIDE SEQUENCE [LARGE SCALE GENOMIC DNA]</scope>
    <source>
        <strain evidence="2 3">YIM 75507</strain>
    </source>
</reference>
<organism evidence="2 3">
    <name type="scientific">Bailinhaonella thermotolerans</name>
    <dbReference type="NCBI Taxonomy" id="1070861"/>
    <lineage>
        <taxon>Bacteria</taxon>
        <taxon>Bacillati</taxon>
        <taxon>Actinomycetota</taxon>
        <taxon>Actinomycetes</taxon>
        <taxon>Streptosporangiales</taxon>
        <taxon>Streptosporangiaceae</taxon>
        <taxon>Bailinhaonella</taxon>
    </lineage>
</organism>
<dbReference type="OrthoDB" id="8478129at2"/>
<dbReference type="SUPFAM" id="SSF109604">
    <property type="entry name" value="HD-domain/PDEase-like"/>
    <property type="match status" value="1"/>
</dbReference>
<dbReference type="CDD" id="cd00077">
    <property type="entry name" value="HDc"/>
    <property type="match status" value="1"/>
</dbReference>
<dbReference type="AlphaFoldDB" id="A0A3A4AYY7"/>
<proteinExistence type="predicted"/>
<keyword evidence="3" id="KW-1185">Reference proteome</keyword>
<comment type="caution">
    <text evidence="2">The sequence shown here is derived from an EMBL/GenBank/DDBJ whole genome shotgun (WGS) entry which is preliminary data.</text>
</comment>
<dbReference type="EMBL" id="QZEY01000001">
    <property type="protein sequence ID" value="RJL35892.1"/>
    <property type="molecule type" value="Genomic_DNA"/>
</dbReference>
<accession>A0A3A4AYY7</accession>
<dbReference type="Gene3D" id="1.10.3210.10">
    <property type="entry name" value="Hypothetical protein af1432"/>
    <property type="match status" value="1"/>
</dbReference>
<dbReference type="Pfam" id="PF01966">
    <property type="entry name" value="HD"/>
    <property type="match status" value="1"/>
</dbReference>
<dbReference type="RefSeq" id="WP_119924865.1">
    <property type="nucleotide sequence ID" value="NZ_QZEY01000001.1"/>
</dbReference>
<feature type="domain" description="HD" evidence="1">
    <location>
        <begin position="31"/>
        <end position="111"/>
    </location>
</feature>
<dbReference type="InterPro" id="IPR006674">
    <property type="entry name" value="HD_domain"/>
</dbReference>
<protein>
    <submittedName>
        <fullName evidence="2">HD domain-containing protein</fullName>
    </submittedName>
</protein>
<dbReference type="PANTHER" id="PTHR35569">
    <property type="entry name" value="CYANAMIDE HYDRATASE DDI2-RELATED"/>
    <property type="match status" value="1"/>
</dbReference>
<sequence>MKLSEIPVPDSPAAAGALEVSAVYCPPALHNHAVRSYLWAAAYAIENGIAFDAELLYVAAVLHDIGLVKEFDSHTVPFEAAGGHVAWVFAAGAGWPAARRERVAQVIERHMWDAVDLAEDPEGHLLELSTAMEISGRGVEWIPAGLRAEVLEAYPRLGLAAEFTASFEDQAARKPDGRCATFIRAGLATRLAANPLDS</sequence>
<evidence type="ECO:0000313" key="2">
    <source>
        <dbReference type="EMBL" id="RJL35892.1"/>
    </source>
</evidence>
<name>A0A3A4AYY7_9ACTN</name>
<evidence type="ECO:0000313" key="3">
    <source>
        <dbReference type="Proteomes" id="UP000265768"/>
    </source>
</evidence>
<gene>
    <name evidence="2" type="ORF">D5H75_03740</name>
</gene>
<dbReference type="Proteomes" id="UP000265768">
    <property type="component" value="Unassembled WGS sequence"/>
</dbReference>
<dbReference type="PANTHER" id="PTHR35569:SF1">
    <property type="entry name" value="CYANAMIDE HYDRATASE DDI2-RELATED"/>
    <property type="match status" value="1"/>
</dbReference>
<evidence type="ECO:0000259" key="1">
    <source>
        <dbReference type="Pfam" id="PF01966"/>
    </source>
</evidence>